<organism evidence="2 3">
    <name type="scientific">Heyndrickxia coagulans</name>
    <name type="common">Weizmannia coagulans</name>
    <dbReference type="NCBI Taxonomy" id="1398"/>
    <lineage>
        <taxon>Bacteria</taxon>
        <taxon>Bacillati</taxon>
        <taxon>Bacillota</taxon>
        <taxon>Bacilli</taxon>
        <taxon>Bacillales</taxon>
        <taxon>Bacillaceae</taxon>
        <taxon>Heyndrickxia</taxon>
    </lineage>
</organism>
<name>A0A133KGV3_HEYCO</name>
<evidence type="ECO:0000313" key="2">
    <source>
        <dbReference type="EMBL" id="KWZ78720.1"/>
    </source>
</evidence>
<keyword evidence="1" id="KW-0472">Membrane</keyword>
<dbReference type="EMBL" id="LRPN01000137">
    <property type="protein sequence ID" value="KWZ78720.1"/>
    <property type="molecule type" value="Genomic_DNA"/>
</dbReference>
<keyword evidence="1" id="KW-1133">Transmembrane helix</keyword>
<evidence type="ECO:0000313" key="3">
    <source>
        <dbReference type="Proteomes" id="UP000070376"/>
    </source>
</evidence>
<sequence length="52" mass="6575">MNLLLFFFDCFRHLYYSFSKFLFAVIVFSLLLFYFIFSFCQSFFERFIEKNH</sequence>
<comment type="caution">
    <text evidence="2">The sequence shown here is derived from an EMBL/GenBank/DDBJ whole genome shotgun (WGS) entry which is preliminary data.</text>
</comment>
<protein>
    <submittedName>
        <fullName evidence="2">Uncharacterized protein</fullName>
    </submittedName>
</protein>
<reference evidence="3" key="1">
    <citation type="submission" date="2016-01" db="EMBL/GenBank/DDBJ databases">
        <authorList>
            <person name="Mitreva M."/>
            <person name="Pepin K.H."/>
            <person name="Mihindukulasuriya K.A."/>
            <person name="Fulton R."/>
            <person name="Fronick C."/>
            <person name="O'Laughlin M."/>
            <person name="Miner T."/>
            <person name="Herter B."/>
            <person name="Rosa B.A."/>
            <person name="Cordes M."/>
            <person name="Tomlinson C."/>
            <person name="Wollam A."/>
            <person name="Palsikar V.B."/>
            <person name="Mardis E.R."/>
            <person name="Wilson R.K."/>
        </authorList>
    </citation>
    <scope>NUCLEOTIDE SEQUENCE [LARGE SCALE GENOMIC DNA]</scope>
    <source>
        <strain evidence="3">GED7749B</strain>
    </source>
</reference>
<keyword evidence="1" id="KW-0812">Transmembrane</keyword>
<feature type="transmembrane region" description="Helical" evidence="1">
    <location>
        <begin position="21"/>
        <end position="44"/>
    </location>
</feature>
<evidence type="ECO:0000256" key="1">
    <source>
        <dbReference type="SAM" id="Phobius"/>
    </source>
</evidence>
<dbReference type="AlphaFoldDB" id="A0A133KGV3"/>
<accession>A0A133KGV3</accession>
<proteinExistence type="predicted"/>
<dbReference type="Proteomes" id="UP000070376">
    <property type="component" value="Unassembled WGS sequence"/>
</dbReference>
<gene>
    <name evidence="2" type="ORF">HMPREF3213_02906</name>
</gene>